<dbReference type="HOGENOM" id="CLU_1985020_0_0_1"/>
<evidence type="ECO:0000313" key="1">
    <source>
        <dbReference type="EnsemblPlants" id="OB05G17420.1"/>
    </source>
</evidence>
<proteinExistence type="predicted"/>
<dbReference type="Proteomes" id="UP000006038">
    <property type="component" value="Chromosome 5"/>
</dbReference>
<protein>
    <submittedName>
        <fullName evidence="1">Uncharacterized protein</fullName>
    </submittedName>
</protein>
<reference evidence="1" key="1">
    <citation type="journal article" date="2013" name="Nat. Commun.">
        <title>Whole-genome sequencing of Oryza brachyantha reveals mechanisms underlying Oryza genome evolution.</title>
        <authorList>
            <person name="Chen J."/>
            <person name="Huang Q."/>
            <person name="Gao D."/>
            <person name="Wang J."/>
            <person name="Lang Y."/>
            <person name="Liu T."/>
            <person name="Li B."/>
            <person name="Bai Z."/>
            <person name="Luis Goicoechea J."/>
            <person name="Liang C."/>
            <person name="Chen C."/>
            <person name="Zhang W."/>
            <person name="Sun S."/>
            <person name="Liao Y."/>
            <person name="Zhang X."/>
            <person name="Yang L."/>
            <person name="Song C."/>
            <person name="Wang M."/>
            <person name="Shi J."/>
            <person name="Liu G."/>
            <person name="Liu J."/>
            <person name="Zhou H."/>
            <person name="Zhou W."/>
            <person name="Yu Q."/>
            <person name="An N."/>
            <person name="Chen Y."/>
            <person name="Cai Q."/>
            <person name="Wang B."/>
            <person name="Liu B."/>
            <person name="Min J."/>
            <person name="Huang Y."/>
            <person name="Wu H."/>
            <person name="Li Z."/>
            <person name="Zhang Y."/>
            <person name="Yin Y."/>
            <person name="Song W."/>
            <person name="Jiang J."/>
            <person name="Jackson S.A."/>
            <person name="Wing R.A."/>
            <person name="Wang J."/>
            <person name="Chen M."/>
        </authorList>
    </citation>
    <scope>NUCLEOTIDE SEQUENCE [LARGE SCALE GENOMIC DNA]</scope>
    <source>
        <strain evidence="1">cv. IRGC 101232</strain>
    </source>
</reference>
<organism evidence="1">
    <name type="scientific">Oryza brachyantha</name>
    <name type="common">malo sina</name>
    <dbReference type="NCBI Taxonomy" id="4533"/>
    <lineage>
        <taxon>Eukaryota</taxon>
        <taxon>Viridiplantae</taxon>
        <taxon>Streptophyta</taxon>
        <taxon>Embryophyta</taxon>
        <taxon>Tracheophyta</taxon>
        <taxon>Spermatophyta</taxon>
        <taxon>Magnoliopsida</taxon>
        <taxon>Liliopsida</taxon>
        <taxon>Poales</taxon>
        <taxon>Poaceae</taxon>
        <taxon>BOP clade</taxon>
        <taxon>Oryzoideae</taxon>
        <taxon>Oryzeae</taxon>
        <taxon>Oryzinae</taxon>
        <taxon>Oryza</taxon>
    </lineage>
</organism>
<reference evidence="1" key="2">
    <citation type="submission" date="2013-04" db="UniProtKB">
        <authorList>
            <consortium name="EnsemblPlants"/>
        </authorList>
    </citation>
    <scope>IDENTIFICATION</scope>
</reference>
<keyword evidence="2" id="KW-1185">Reference proteome</keyword>
<dbReference type="Gramene" id="OB05G17420.1">
    <property type="protein sequence ID" value="OB05G17420.1"/>
    <property type="gene ID" value="OB05G17420"/>
</dbReference>
<dbReference type="EnsemblPlants" id="OB05G17420.1">
    <property type="protein sequence ID" value="OB05G17420.1"/>
    <property type="gene ID" value="OB05G17420"/>
</dbReference>
<name>J3M568_ORYBR</name>
<sequence>MGRGMGGVTYVEASTVPIAVRNQNSLMGSADTKPPRRTTVDHVSARKPEPVTSIPTIAWAMTTSLMSKSSCRLHGESLRRPSGCSALMLPVIYSLLLKTTQISPRKAGRSYIYLYGCTHQVGTLYV</sequence>
<dbReference type="AlphaFoldDB" id="J3M568"/>
<evidence type="ECO:0000313" key="2">
    <source>
        <dbReference type="Proteomes" id="UP000006038"/>
    </source>
</evidence>
<accession>J3M568</accession>